<dbReference type="AlphaFoldDB" id="A0A4Q2UDP5"/>
<accession>A0A4Q2UDP5</accession>
<dbReference type="Proteomes" id="UP000290759">
    <property type="component" value="Unassembled WGS sequence"/>
</dbReference>
<dbReference type="EMBL" id="QYBB01000002">
    <property type="protein sequence ID" value="RYC33337.1"/>
    <property type="molecule type" value="Genomic_DNA"/>
</dbReference>
<reference evidence="1 2" key="2">
    <citation type="submission" date="2019-02" db="EMBL/GenBank/DDBJ databases">
        <title>'Lichenibacterium ramalinii' gen. nov. sp. nov., 'Lichenibacterium minor' gen. nov. sp. nov.</title>
        <authorList>
            <person name="Pankratov T."/>
        </authorList>
    </citation>
    <scope>NUCLEOTIDE SEQUENCE [LARGE SCALE GENOMIC DNA]</scope>
    <source>
        <strain evidence="1 2">RmlP026</strain>
    </source>
</reference>
<proteinExistence type="predicted"/>
<organism evidence="1 2">
    <name type="scientific">Lichenibacterium minor</name>
    <dbReference type="NCBI Taxonomy" id="2316528"/>
    <lineage>
        <taxon>Bacteria</taxon>
        <taxon>Pseudomonadati</taxon>
        <taxon>Pseudomonadota</taxon>
        <taxon>Alphaproteobacteria</taxon>
        <taxon>Hyphomicrobiales</taxon>
        <taxon>Lichenihabitantaceae</taxon>
        <taxon>Lichenibacterium</taxon>
    </lineage>
</organism>
<protein>
    <submittedName>
        <fullName evidence="1">Uncharacterized protein</fullName>
    </submittedName>
</protein>
<dbReference type="RefSeq" id="WP_129223129.1">
    <property type="nucleotide sequence ID" value="NZ_QYBB01000002.1"/>
</dbReference>
<sequence>MDDATKFIRIFGDHQKRATYAGRLHIRDANFIADLKARLSGFAARDNGARNSGWLIDFSPTQTDDLTERSMFHATLTSASQGERRLAFQIGRDWVEIGDGAMESSVRTDGANIDAALQSAFRRVVLRWPYGTMDPAKVRMADA</sequence>
<name>A0A4Q2UDP5_9HYPH</name>
<comment type="caution">
    <text evidence="1">The sequence shown here is derived from an EMBL/GenBank/DDBJ whole genome shotgun (WGS) entry which is preliminary data.</text>
</comment>
<keyword evidence="2" id="KW-1185">Reference proteome</keyword>
<reference evidence="1 2" key="1">
    <citation type="submission" date="2018-12" db="EMBL/GenBank/DDBJ databases">
        <authorList>
            <person name="Grouzdev D.S."/>
            <person name="Krutkina M.S."/>
        </authorList>
    </citation>
    <scope>NUCLEOTIDE SEQUENCE [LARGE SCALE GENOMIC DNA]</scope>
    <source>
        <strain evidence="1 2">RmlP026</strain>
    </source>
</reference>
<evidence type="ECO:0000313" key="2">
    <source>
        <dbReference type="Proteomes" id="UP000290759"/>
    </source>
</evidence>
<evidence type="ECO:0000313" key="1">
    <source>
        <dbReference type="EMBL" id="RYC33337.1"/>
    </source>
</evidence>
<gene>
    <name evidence="1" type="ORF">D3273_02360</name>
</gene>